<name>A0A951UBX8_9CYAN</name>
<evidence type="ECO:0000259" key="3">
    <source>
        <dbReference type="Pfam" id="PF04321"/>
    </source>
</evidence>
<proteinExistence type="inferred from homology"/>
<dbReference type="SUPFAM" id="SSF51735">
    <property type="entry name" value="NAD(P)-binding Rossmann-fold domains"/>
    <property type="match status" value="1"/>
</dbReference>
<comment type="function">
    <text evidence="2">Catalyzes the reduction of dTDP-6-deoxy-L-lyxo-4-hexulose to yield dTDP-L-rhamnose.</text>
</comment>
<protein>
    <recommendedName>
        <fullName evidence="2">dTDP-4-dehydrorhamnose reductase</fullName>
        <ecNumber evidence="2">1.1.1.133</ecNumber>
    </recommendedName>
</protein>
<keyword evidence="2 4" id="KW-0560">Oxidoreductase</keyword>
<dbReference type="GO" id="GO:0005829">
    <property type="term" value="C:cytosol"/>
    <property type="evidence" value="ECO:0007669"/>
    <property type="project" value="TreeGrafter"/>
</dbReference>
<sequence length="317" mass="34788">MSRILLVGATGQLGQELQRTLPPLGEVIEVGRKTMDLADASSIREVIREAKPNLIVNAAAYTAVDKAETEKEQANLINAIAPTVIAESAQALGADLIHVSTDYVFDGQKNTPYTEQDATNPLGAYGQSKLEGEEGIQQQSDRYIILRTAWVYGSYGQSNFVKTMLRLFAERDEVRVVADQVGTPTWAGDIARAITTLGQHLSQEPGKEAKATGEVTAPINHDSTLTGIYHFTNSGVASWYDFAVAIFEEAKQLGFPLKVQRIVPITTSDYPTPAKRPAYSVLSGTKLQALVGDYPPHWRQALRLMLDEFYSYTHQSK</sequence>
<comment type="pathway">
    <text evidence="2">Carbohydrate biosynthesis; dTDP-L-rhamnose biosynthesis.</text>
</comment>
<dbReference type="InterPro" id="IPR005913">
    <property type="entry name" value="dTDP_dehydrorham_reduct"/>
</dbReference>
<dbReference type="InterPro" id="IPR029903">
    <property type="entry name" value="RmlD-like-bd"/>
</dbReference>
<evidence type="ECO:0000313" key="4">
    <source>
        <dbReference type="EMBL" id="MBW4547530.1"/>
    </source>
</evidence>
<reference evidence="4" key="1">
    <citation type="submission" date="2021-05" db="EMBL/GenBank/DDBJ databases">
        <authorList>
            <person name="Pietrasiak N."/>
            <person name="Ward R."/>
            <person name="Stajich J.E."/>
            <person name="Kurbessoian T."/>
        </authorList>
    </citation>
    <scope>NUCLEOTIDE SEQUENCE</scope>
    <source>
        <strain evidence="4">CPER-KK1</strain>
    </source>
</reference>
<evidence type="ECO:0000313" key="5">
    <source>
        <dbReference type="Proteomes" id="UP000753908"/>
    </source>
</evidence>
<feature type="domain" description="RmlD-like substrate binding" evidence="3">
    <location>
        <begin position="3"/>
        <end position="310"/>
    </location>
</feature>
<dbReference type="FunFam" id="3.40.50.720:FF:000159">
    <property type="entry name" value="dTDP-4-dehydrorhamnose reductase"/>
    <property type="match status" value="1"/>
</dbReference>
<reference evidence="4" key="2">
    <citation type="journal article" date="2022" name="Microbiol. Resour. Announc.">
        <title>Metagenome Sequencing to Explore Phylogenomics of Terrestrial Cyanobacteria.</title>
        <authorList>
            <person name="Ward R.D."/>
            <person name="Stajich J.E."/>
            <person name="Johansen J.R."/>
            <person name="Huntemann M."/>
            <person name="Clum A."/>
            <person name="Foster B."/>
            <person name="Foster B."/>
            <person name="Roux S."/>
            <person name="Palaniappan K."/>
            <person name="Varghese N."/>
            <person name="Mukherjee S."/>
            <person name="Reddy T.B.K."/>
            <person name="Daum C."/>
            <person name="Copeland A."/>
            <person name="Chen I.A."/>
            <person name="Ivanova N.N."/>
            <person name="Kyrpides N.C."/>
            <person name="Shapiro N."/>
            <person name="Eloe-Fadrosh E.A."/>
            <person name="Pietrasiak N."/>
        </authorList>
    </citation>
    <scope>NUCLEOTIDE SEQUENCE</scope>
    <source>
        <strain evidence="4">CPER-KK1</strain>
    </source>
</reference>
<dbReference type="Gene3D" id="3.90.25.10">
    <property type="entry name" value="UDP-galactose 4-epimerase, domain 1"/>
    <property type="match status" value="1"/>
</dbReference>
<organism evidence="4 5">
    <name type="scientific">Symplocastrum torsivum CPER-KK1</name>
    <dbReference type="NCBI Taxonomy" id="450513"/>
    <lineage>
        <taxon>Bacteria</taxon>
        <taxon>Bacillati</taxon>
        <taxon>Cyanobacteriota</taxon>
        <taxon>Cyanophyceae</taxon>
        <taxon>Oscillatoriophycideae</taxon>
        <taxon>Oscillatoriales</taxon>
        <taxon>Microcoleaceae</taxon>
        <taxon>Symplocastrum</taxon>
    </lineage>
</organism>
<dbReference type="CDD" id="cd05254">
    <property type="entry name" value="dTDP_HR_like_SDR_e"/>
    <property type="match status" value="1"/>
</dbReference>
<dbReference type="Gene3D" id="3.40.50.720">
    <property type="entry name" value="NAD(P)-binding Rossmann-like Domain"/>
    <property type="match status" value="1"/>
</dbReference>
<dbReference type="PANTHER" id="PTHR10491">
    <property type="entry name" value="DTDP-4-DEHYDRORHAMNOSE REDUCTASE"/>
    <property type="match status" value="1"/>
</dbReference>
<keyword evidence="2" id="KW-0521">NADP</keyword>
<dbReference type="GO" id="GO:0008831">
    <property type="term" value="F:dTDP-4-dehydrorhamnose reductase activity"/>
    <property type="evidence" value="ECO:0007669"/>
    <property type="project" value="UniProtKB-EC"/>
</dbReference>
<dbReference type="AlphaFoldDB" id="A0A951UBX8"/>
<dbReference type="GO" id="GO:0019305">
    <property type="term" value="P:dTDP-rhamnose biosynthetic process"/>
    <property type="evidence" value="ECO:0007669"/>
    <property type="project" value="TreeGrafter"/>
</dbReference>
<dbReference type="Pfam" id="PF04321">
    <property type="entry name" value="RmlD_sub_bind"/>
    <property type="match status" value="1"/>
</dbReference>
<dbReference type="PANTHER" id="PTHR10491:SF4">
    <property type="entry name" value="METHIONINE ADENOSYLTRANSFERASE 2 SUBUNIT BETA"/>
    <property type="match status" value="1"/>
</dbReference>
<comment type="similarity">
    <text evidence="1 2">Belongs to the dTDP-4-dehydrorhamnose reductase family.</text>
</comment>
<dbReference type="Proteomes" id="UP000753908">
    <property type="component" value="Unassembled WGS sequence"/>
</dbReference>
<dbReference type="NCBIfam" id="TIGR01214">
    <property type="entry name" value="rmlD"/>
    <property type="match status" value="1"/>
</dbReference>
<comment type="caution">
    <text evidence="4">The sequence shown here is derived from an EMBL/GenBank/DDBJ whole genome shotgun (WGS) entry which is preliminary data.</text>
</comment>
<gene>
    <name evidence="4" type="primary">rfbD</name>
    <name evidence="4" type="ORF">KME25_24280</name>
</gene>
<dbReference type="EC" id="1.1.1.133" evidence="2"/>
<evidence type="ECO:0000256" key="2">
    <source>
        <dbReference type="RuleBase" id="RU364082"/>
    </source>
</evidence>
<dbReference type="EMBL" id="JAHHIF010000043">
    <property type="protein sequence ID" value="MBW4547530.1"/>
    <property type="molecule type" value="Genomic_DNA"/>
</dbReference>
<evidence type="ECO:0000256" key="1">
    <source>
        <dbReference type="ARBA" id="ARBA00010944"/>
    </source>
</evidence>
<accession>A0A951UBX8</accession>
<dbReference type="InterPro" id="IPR036291">
    <property type="entry name" value="NAD(P)-bd_dom_sf"/>
</dbReference>